<dbReference type="Pfam" id="PF01019">
    <property type="entry name" value="G_glu_transpept"/>
    <property type="match status" value="1"/>
</dbReference>
<dbReference type="GO" id="GO:0016740">
    <property type="term" value="F:transferase activity"/>
    <property type="evidence" value="ECO:0007669"/>
    <property type="project" value="UniProtKB-KW"/>
</dbReference>
<dbReference type="RefSeq" id="WP_153719047.1">
    <property type="nucleotide sequence ID" value="NZ_WJPP01000002.1"/>
</dbReference>
<reference evidence="1 2" key="1">
    <citation type="submission" date="2019-11" db="EMBL/GenBank/DDBJ databases">
        <authorList>
            <person name="Zhang X.Y."/>
        </authorList>
    </citation>
    <scope>NUCLEOTIDE SEQUENCE [LARGE SCALE GENOMIC DNA]</scope>
    <source>
        <strain evidence="1 2">C176</strain>
    </source>
</reference>
<dbReference type="Gene3D" id="1.10.246.130">
    <property type="match status" value="1"/>
</dbReference>
<dbReference type="SUPFAM" id="SSF56235">
    <property type="entry name" value="N-terminal nucleophile aminohydrolases (Ntn hydrolases)"/>
    <property type="match status" value="1"/>
</dbReference>
<dbReference type="PRINTS" id="PR01210">
    <property type="entry name" value="GGTRANSPTASE"/>
</dbReference>
<dbReference type="InterPro" id="IPR043138">
    <property type="entry name" value="GGT_lsub"/>
</dbReference>
<dbReference type="Gene3D" id="3.60.20.40">
    <property type="match status" value="1"/>
</dbReference>
<keyword evidence="2" id="KW-1185">Reference proteome</keyword>
<keyword evidence="1" id="KW-0808">Transferase</keyword>
<dbReference type="AlphaFoldDB" id="A0A6N7QZC8"/>
<dbReference type="EMBL" id="WJPP01000002">
    <property type="protein sequence ID" value="MRH78004.1"/>
    <property type="molecule type" value="Genomic_DNA"/>
</dbReference>
<dbReference type="InterPro" id="IPR029055">
    <property type="entry name" value="Ntn_hydrolases_N"/>
</dbReference>
<protein>
    <submittedName>
        <fullName evidence="1">Gamma-glutamyltransferase</fullName>
    </submittedName>
</protein>
<organism evidence="1 2">
    <name type="scientific">Spiribacter salilacus</name>
    <dbReference type="NCBI Taxonomy" id="2664894"/>
    <lineage>
        <taxon>Bacteria</taxon>
        <taxon>Pseudomonadati</taxon>
        <taxon>Pseudomonadota</taxon>
        <taxon>Gammaproteobacteria</taxon>
        <taxon>Chromatiales</taxon>
        <taxon>Ectothiorhodospiraceae</taxon>
        <taxon>Spiribacter</taxon>
    </lineage>
</organism>
<dbReference type="PANTHER" id="PTHR43881:SF1">
    <property type="entry name" value="GAMMA-GLUTAMYLTRANSPEPTIDASE (AFU_ORTHOLOGUE AFUA_4G13580)"/>
    <property type="match status" value="1"/>
</dbReference>
<gene>
    <name evidence="1" type="ORF">GH984_04730</name>
</gene>
<accession>A0A6N7QZC8</accession>
<name>A0A6N7QZC8_9GAMM</name>
<comment type="caution">
    <text evidence="1">The sequence shown here is derived from an EMBL/GenBank/DDBJ whole genome shotgun (WGS) entry which is preliminary data.</text>
</comment>
<dbReference type="PANTHER" id="PTHR43881">
    <property type="entry name" value="GAMMA-GLUTAMYLTRANSPEPTIDASE (AFU_ORTHOLOGUE AFUA_4G13580)"/>
    <property type="match status" value="1"/>
</dbReference>
<sequence length="532" mass="57143">MTYSPYARSREPVYAQNGMVAASQPLASQAGLAILRAGGNAVDAAIATAAALTVVEPTQNGIGGDAFALVWHQNQLHGLNGSGRMPAAATRDALGLKPDQTKLGPRGWQPVTVPGTPRAWADLHARFGQLPYAQLFEPAIHYAESGYPLSPVVAEFWRAAKTTFADCTGPAHQAWWETFFPAGFEPVAGQRWRSPGHADTLRQIAASQSDAFYTGRIAEAIDQFAQETGGWLRGDDLAAHHSDWVEPISIGFKNHEVWQIPPNTQAIAALQALGLLDQMDLPAHREDPLGLHYQIEALKLGFADALAYVADPQAMPVSPKAMLAPDYLAARRQLITDQAGDPAPGAPAGGETVYLATADASGMMVSFIQSNYQGFGSGLLVPGTGVALHNRGCGFSLDPEHPNCVAPGKRPYHTIMPGFLTHQGNAVGPFGVMGAYMQPQGHVQVMLNHLVYRLHPQAILDAPRWQWMQGRHIRVEQAMPRHVVRELIERGHVVEIGADDGGFGRGQIIWRNAEGVLCGGSDTRGDGQVSAF</sequence>
<evidence type="ECO:0000313" key="2">
    <source>
        <dbReference type="Proteomes" id="UP000433788"/>
    </source>
</evidence>
<dbReference type="Proteomes" id="UP000433788">
    <property type="component" value="Unassembled WGS sequence"/>
</dbReference>
<evidence type="ECO:0000313" key="1">
    <source>
        <dbReference type="EMBL" id="MRH78004.1"/>
    </source>
</evidence>
<dbReference type="InterPro" id="IPR043137">
    <property type="entry name" value="GGT_ssub_C"/>
</dbReference>
<proteinExistence type="predicted"/>
<dbReference type="InterPro" id="IPR052896">
    <property type="entry name" value="GGT-like_enzyme"/>
</dbReference>